<dbReference type="NCBIfam" id="TIGR01771">
    <property type="entry name" value="L-LDH-NAD"/>
    <property type="match status" value="1"/>
</dbReference>
<evidence type="ECO:0000256" key="8">
    <source>
        <dbReference type="PIRSR" id="PIRSR000102-1"/>
    </source>
</evidence>
<dbReference type="GO" id="GO:0004459">
    <property type="term" value="F:L-lactate dehydrogenase (NAD+) activity"/>
    <property type="evidence" value="ECO:0007669"/>
    <property type="project" value="UniProtKB-UniRule"/>
</dbReference>
<dbReference type="STRING" id="1193181.BN10_10012"/>
<evidence type="ECO:0000256" key="7">
    <source>
        <dbReference type="HAMAP-Rule" id="MF_00488"/>
    </source>
</evidence>
<proteinExistence type="inferred from homology"/>
<dbReference type="PANTHER" id="PTHR43128">
    <property type="entry name" value="L-2-HYDROXYCARBOXYLATE DEHYDROGENASE (NAD(P)(+))"/>
    <property type="match status" value="1"/>
</dbReference>
<dbReference type="RefSeq" id="WP_010849081.1">
    <property type="nucleotide sequence ID" value="NZ_HF570956.1"/>
</dbReference>
<keyword evidence="4 7" id="KW-0560">Oxidoreductase</keyword>
<dbReference type="Gene3D" id="3.90.110.10">
    <property type="entry name" value="Lactate dehydrogenase/glycoside hydrolase, family 4, C-terminal"/>
    <property type="match status" value="1"/>
</dbReference>
<evidence type="ECO:0000313" key="13">
    <source>
        <dbReference type="Proteomes" id="UP000013167"/>
    </source>
</evidence>
<keyword evidence="7" id="KW-0021">Allosteric enzyme</keyword>
<sequence>MRGERFQVAVVGAGAVGATSAYAMLVRGAARRVVLHDINAAKVRAEVLDLGHGAMFVPEAEIDGSDDVEICGGSDVVVVTAGAKQKPGQTRMDLAGATVDLMKKVLPAVQAVAPDAIYVLVTNPVDVVTYASLKITDLPPDRIFGSGTVLDSSRLRWLVSEACEVAVGNVHAYMAGEHGDTEVPLWSSAAIGGVPLTSWEQQTGRLGPARRDEIAHQVVNAAYEVIAGKGATNYAVGLAVARIVESIRRDENRVLPISTLLQDWHGITDVCMSVPTLVNARGAGQRLEVPLDDGELARLTASADAIRASARNLGF</sequence>
<dbReference type="HAMAP" id="MF_00488">
    <property type="entry name" value="Lactate_dehydrog"/>
    <property type="match status" value="1"/>
</dbReference>
<comment type="catalytic activity">
    <reaction evidence="6 7">
        <text>(S)-lactate + NAD(+) = pyruvate + NADH + H(+)</text>
        <dbReference type="Rhea" id="RHEA:23444"/>
        <dbReference type="ChEBI" id="CHEBI:15361"/>
        <dbReference type="ChEBI" id="CHEBI:15378"/>
        <dbReference type="ChEBI" id="CHEBI:16651"/>
        <dbReference type="ChEBI" id="CHEBI:57540"/>
        <dbReference type="ChEBI" id="CHEBI:57945"/>
        <dbReference type="EC" id="1.1.1.27"/>
    </reaction>
</comment>
<evidence type="ECO:0000259" key="11">
    <source>
        <dbReference type="Pfam" id="PF02866"/>
    </source>
</evidence>
<comment type="caution">
    <text evidence="7">Lacks conserved residue(s) required for the propagation of feature annotation.</text>
</comment>
<accession>N0DYP7</accession>
<dbReference type="AlphaFoldDB" id="N0DYP7"/>
<dbReference type="InterPro" id="IPR036291">
    <property type="entry name" value="NAD(P)-bd_dom_sf"/>
</dbReference>
<dbReference type="SUPFAM" id="SSF51735">
    <property type="entry name" value="NAD(P)-binding Rossmann-fold domains"/>
    <property type="match status" value="1"/>
</dbReference>
<evidence type="ECO:0000256" key="9">
    <source>
        <dbReference type="PIRSR" id="PIRSR000102-3"/>
    </source>
</evidence>
<evidence type="ECO:0000256" key="6">
    <source>
        <dbReference type="ARBA" id="ARBA00049258"/>
    </source>
</evidence>
<feature type="binding site" evidence="7">
    <location>
        <position position="85"/>
    </location>
    <ligand>
        <name>substrate</name>
    </ligand>
</feature>
<feature type="binding site" evidence="7">
    <location>
        <position position="232"/>
    </location>
    <ligand>
        <name>substrate</name>
    </ligand>
</feature>
<dbReference type="GO" id="GO:0005737">
    <property type="term" value="C:cytoplasm"/>
    <property type="evidence" value="ECO:0007669"/>
    <property type="project" value="UniProtKB-SubCell"/>
</dbReference>
<evidence type="ECO:0000313" key="12">
    <source>
        <dbReference type="EMBL" id="CCH68455.1"/>
    </source>
</evidence>
<name>N0DYP7_9MICO</name>
<evidence type="ECO:0000256" key="1">
    <source>
        <dbReference type="ARBA" id="ARBA00004843"/>
    </source>
</evidence>
<dbReference type="Pfam" id="PF02866">
    <property type="entry name" value="Ldh_1_C"/>
    <property type="match status" value="1"/>
</dbReference>
<organism evidence="12 13">
    <name type="scientific">Phycicoccus elongatus Lp2</name>
    <dbReference type="NCBI Taxonomy" id="1193181"/>
    <lineage>
        <taxon>Bacteria</taxon>
        <taxon>Bacillati</taxon>
        <taxon>Actinomycetota</taxon>
        <taxon>Actinomycetes</taxon>
        <taxon>Micrococcales</taxon>
        <taxon>Intrasporangiaceae</taxon>
        <taxon>Phycicoccus</taxon>
    </lineage>
</organism>
<feature type="binding site" evidence="7">
    <location>
        <begin position="82"/>
        <end position="83"/>
    </location>
    <ligand>
        <name>NAD(+)</name>
        <dbReference type="ChEBI" id="CHEBI:57540"/>
    </ligand>
</feature>
<dbReference type="InterPro" id="IPR001557">
    <property type="entry name" value="L-lactate/malate_DH"/>
</dbReference>
<evidence type="ECO:0000256" key="2">
    <source>
        <dbReference type="ARBA" id="ARBA00006054"/>
    </source>
</evidence>
<keyword evidence="13" id="KW-1185">Reference proteome</keyword>
<feature type="binding site" evidence="7">
    <location>
        <position position="16"/>
    </location>
    <ligand>
        <name>NAD(+)</name>
        <dbReference type="ChEBI" id="CHEBI:57540"/>
    </ligand>
</feature>
<dbReference type="EC" id="1.1.1.27" evidence="3 7"/>
<feature type="modified residue" description="Phosphotyrosine" evidence="7">
    <location>
        <position position="223"/>
    </location>
</feature>
<dbReference type="GO" id="GO:0006089">
    <property type="term" value="P:lactate metabolic process"/>
    <property type="evidence" value="ECO:0007669"/>
    <property type="project" value="TreeGrafter"/>
</dbReference>
<feature type="binding site" evidence="7">
    <location>
        <position position="91"/>
    </location>
    <ligand>
        <name>substrate</name>
    </ligand>
</feature>
<comment type="similarity">
    <text evidence="2 7">Belongs to the LDH/MDH superfamily. LDH family.</text>
</comment>
<feature type="domain" description="Lactate/malate dehydrogenase N-terminal" evidence="10">
    <location>
        <begin position="7"/>
        <end position="145"/>
    </location>
</feature>
<evidence type="ECO:0000259" key="10">
    <source>
        <dbReference type="Pfam" id="PF00056"/>
    </source>
</evidence>
<feature type="binding site" evidence="7 9">
    <location>
        <position position="37"/>
    </location>
    <ligand>
        <name>NAD(+)</name>
        <dbReference type="ChEBI" id="CHEBI:57540"/>
    </ligand>
</feature>
<reference evidence="12 13" key="1">
    <citation type="journal article" date="2013" name="ISME J.">
        <title>A metabolic model for members of the genus Tetrasphaera involved in enhanced biological phosphorus removal.</title>
        <authorList>
            <person name="Kristiansen R."/>
            <person name="Nguyen H.T.T."/>
            <person name="Saunders A.M."/>
            <person name="Nielsen J.L."/>
            <person name="Wimmer R."/>
            <person name="Le V.Q."/>
            <person name="McIlroy S.J."/>
            <person name="Petrovski S."/>
            <person name="Seviour R.J."/>
            <person name="Calteau A."/>
            <person name="Nielsen K.L."/>
            <person name="Nielsen P.H."/>
        </authorList>
    </citation>
    <scope>NUCLEOTIDE SEQUENCE [LARGE SCALE GENOMIC DNA]</scope>
    <source>
        <strain evidence="12 13">Lp2</strain>
    </source>
</reference>
<comment type="activity regulation">
    <text evidence="7">Allosterically activated by fructose 1,6-bisphosphate (FBP).</text>
</comment>
<dbReference type="InterPro" id="IPR018177">
    <property type="entry name" value="L-lactate_DH_AS"/>
</dbReference>
<feature type="binding site" evidence="7">
    <location>
        <begin position="151"/>
        <end position="154"/>
    </location>
    <ligand>
        <name>substrate</name>
    </ligand>
</feature>
<evidence type="ECO:0000256" key="4">
    <source>
        <dbReference type="ARBA" id="ARBA00023002"/>
    </source>
</evidence>
<dbReference type="HOGENOM" id="CLU_045401_1_1_11"/>
<feature type="binding site" evidence="7 9">
    <location>
        <begin position="121"/>
        <end position="123"/>
    </location>
    <ligand>
        <name>NAD(+)</name>
        <dbReference type="ChEBI" id="CHEBI:57540"/>
    </ligand>
</feature>
<evidence type="ECO:0000256" key="3">
    <source>
        <dbReference type="ARBA" id="ARBA00012967"/>
    </source>
</evidence>
<evidence type="ECO:0000256" key="5">
    <source>
        <dbReference type="ARBA" id="ARBA00023027"/>
    </source>
</evidence>
<dbReference type="Proteomes" id="UP000013167">
    <property type="component" value="Unassembled WGS sequence"/>
</dbReference>
<comment type="subunit">
    <text evidence="7">Homotetramer.</text>
</comment>
<dbReference type="Gene3D" id="3.40.50.720">
    <property type="entry name" value="NAD(P)-binding Rossmann-like Domain"/>
    <property type="match status" value="1"/>
</dbReference>
<keyword evidence="7" id="KW-0963">Cytoplasm</keyword>
<feature type="domain" description="Lactate/malate dehydrogenase C-terminal" evidence="11">
    <location>
        <begin position="148"/>
        <end position="309"/>
    </location>
</feature>
<dbReference type="PRINTS" id="PR00086">
    <property type="entry name" value="LLDHDRGNASE"/>
</dbReference>
<dbReference type="OrthoDB" id="9802969at2"/>
<dbReference type="PROSITE" id="PS00064">
    <property type="entry name" value="L_LDH"/>
    <property type="match status" value="1"/>
</dbReference>
<dbReference type="Pfam" id="PF00056">
    <property type="entry name" value="Ldh_1_N"/>
    <property type="match status" value="1"/>
</dbReference>
<feature type="binding site" evidence="7">
    <location>
        <position position="42"/>
    </location>
    <ligand>
        <name>NAD(+)</name>
        <dbReference type="ChEBI" id="CHEBI:57540"/>
    </ligand>
</feature>
<dbReference type="PANTHER" id="PTHR43128:SF16">
    <property type="entry name" value="L-LACTATE DEHYDROGENASE"/>
    <property type="match status" value="1"/>
</dbReference>
<gene>
    <name evidence="7 12" type="primary">ldh</name>
    <name evidence="12" type="ORF">BN10_10012</name>
</gene>
<dbReference type="EMBL" id="CAIZ01000001">
    <property type="protein sequence ID" value="CCH68455.1"/>
    <property type="molecule type" value="Genomic_DNA"/>
</dbReference>
<dbReference type="InterPro" id="IPR001236">
    <property type="entry name" value="Lactate/malate_DH_N"/>
</dbReference>
<dbReference type="eggNOG" id="COG0039">
    <property type="taxonomic scope" value="Bacteria"/>
</dbReference>
<comment type="pathway">
    <text evidence="1 7">Fermentation; pyruvate fermentation to lactate; (S)-lactate from pyruvate: step 1/1.</text>
</comment>
<comment type="function">
    <text evidence="7">Catalyzes the conversion of lactate to pyruvate.</text>
</comment>
<keyword evidence="5 7" id="KW-0520">NAD</keyword>
<feature type="binding site" evidence="9">
    <location>
        <begin position="12"/>
        <end position="17"/>
    </location>
    <ligand>
        <name>NAD(+)</name>
        <dbReference type="ChEBI" id="CHEBI:57540"/>
    </ligand>
</feature>
<dbReference type="PIRSF" id="PIRSF000102">
    <property type="entry name" value="Lac_mal_DH"/>
    <property type="match status" value="1"/>
</dbReference>
<comment type="caution">
    <text evidence="12">The sequence shown here is derived from an EMBL/GenBank/DDBJ whole genome shotgun (WGS) entry which is preliminary data.</text>
</comment>
<comment type="subcellular location">
    <subcellularLocation>
        <location evidence="7">Cytoplasm</location>
    </subcellularLocation>
</comment>
<dbReference type="GO" id="GO:0006096">
    <property type="term" value="P:glycolytic process"/>
    <property type="evidence" value="ECO:0007669"/>
    <property type="project" value="UniProtKB-UniRule"/>
</dbReference>
<dbReference type="InterPro" id="IPR022383">
    <property type="entry name" value="Lactate/malate_DH_C"/>
</dbReference>
<protein>
    <recommendedName>
        <fullName evidence="3 7">L-lactate dehydrogenase</fullName>
        <shortName evidence="7">L-LDH</shortName>
        <ecNumber evidence="3 7">1.1.1.27</ecNumber>
    </recommendedName>
</protein>
<keyword evidence="7" id="KW-0597">Phosphoprotein</keyword>
<dbReference type="SUPFAM" id="SSF56327">
    <property type="entry name" value="LDH C-terminal domain-like"/>
    <property type="match status" value="1"/>
</dbReference>
<dbReference type="InterPro" id="IPR011304">
    <property type="entry name" value="L-lactate_DH"/>
</dbReference>
<feature type="binding site" evidence="7">
    <location>
        <position position="171"/>
    </location>
    <ligand>
        <name>beta-D-fructose 1,6-bisphosphate</name>
        <dbReference type="ChEBI" id="CHEBI:32966"/>
        <note>allosteric activator</note>
    </ligand>
</feature>
<feature type="binding site" evidence="7">
    <location>
        <position position="146"/>
    </location>
    <ligand>
        <name>NAD(+)</name>
        <dbReference type="ChEBI" id="CHEBI:57540"/>
    </ligand>
</feature>
<dbReference type="UniPathway" id="UPA00554">
    <property type="reaction ID" value="UER00611"/>
</dbReference>
<feature type="binding site" evidence="7">
    <location>
        <begin position="123"/>
        <end position="126"/>
    </location>
    <ligand>
        <name>substrate</name>
    </ligand>
</feature>
<dbReference type="InterPro" id="IPR015955">
    <property type="entry name" value="Lactate_DH/Glyco_Ohase_4_C"/>
</dbReference>
<feature type="active site" description="Proton acceptor" evidence="7 8">
    <location>
        <position position="178"/>
    </location>
</feature>
<feature type="binding site" evidence="7">
    <location>
        <position position="156"/>
    </location>
    <ligand>
        <name>beta-D-fructose 1,6-bisphosphate</name>
        <dbReference type="ChEBI" id="CHEBI:32966"/>
        <note>allosteric activator</note>
    </ligand>
</feature>